<reference evidence="1 2" key="1">
    <citation type="submission" date="2012-06" db="EMBL/GenBank/DDBJ databases">
        <title>Draft Genome Sequence of Lactobacillus hominis Strain CRBIP 24.179T, isolated from human intestine.</title>
        <authorList>
            <person name="Cousin S."/>
            <person name="Ma L."/>
            <person name="Bizet C."/>
            <person name="Loux V."/>
            <person name="Bouchier C."/>
            <person name="Clermont D."/>
            <person name="Creno S."/>
        </authorList>
    </citation>
    <scope>NUCLEOTIDE SEQUENCE [LARGE SCALE GENOMIC DNA]</scope>
    <source>
        <strain evidence="2">CRBIP 24.179T</strain>
    </source>
</reference>
<dbReference type="STRING" id="1423758.FC41_GL000061"/>
<evidence type="ECO:0000313" key="1">
    <source>
        <dbReference type="EMBL" id="CCI81577.1"/>
    </source>
</evidence>
<sequence>MTKNKFNVSESSRIKFIADRYLPEGTLLVPISDHLMQAVVNPIKFVQDKLNEMGYEEFCEFYDIEPQLLATMFLKRNFNLSYARWFIENYLGGYIVRRRKSRPNK</sequence>
<dbReference type="GeneID" id="82846831"/>
<dbReference type="AlphaFoldDB" id="I7L5S1"/>
<gene>
    <name evidence="1" type="ORF">BN55_09205</name>
</gene>
<name>I7L5S1_9LACO</name>
<keyword evidence="2" id="KW-1185">Reference proteome</keyword>
<accession>I7L5S1</accession>
<protein>
    <submittedName>
        <fullName evidence="1">Uncharacterized protein</fullName>
    </submittedName>
</protein>
<comment type="caution">
    <text evidence="1">The sequence shown here is derived from an EMBL/GenBank/DDBJ whole genome shotgun (WGS) entry which is preliminary data.</text>
</comment>
<dbReference type="Proteomes" id="UP000009320">
    <property type="component" value="Unassembled WGS sequence"/>
</dbReference>
<evidence type="ECO:0000313" key="2">
    <source>
        <dbReference type="Proteomes" id="UP000009320"/>
    </source>
</evidence>
<dbReference type="EMBL" id="CAKE01000004">
    <property type="protein sequence ID" value="CCI81577.1"/>
    <property type="molecule type" value="Genomic_DNA"/>
</dbReference>
<organism evidence="1 2">
    <name type="scientific">Lactobacillus hominis DSM 23910 = CRBIP 24.179</name>
    <dbReference type="NCBI Taxonomy" id="1423758"/>
    <lineage>
        <taxon>Bacteria</taxon>
        <taxon>Bacillati</taxon>
        <taxon>Bacillota</taxon>
        <taxon>Bacilli</taxon>
        <taxon>Lactobacillales</taxon>
        <taxon>Lactobacillaceae</taxon>
        <taxon>Lactobacillus</taxon>
    </lineage>
</organism>
<proteinExistence type="predicted"/>
<dbReference type="RefSeq" id="WP_008470387.1">
    <property type="nucleotide sequence ID" value="NZ_AYZP01000001.1"/>
</dbReference>